<evidence type="ECO:0000256" key="6">
    <source>
        <dbReference type="ARBA" id="ARBA00023242"/>
    </source>
</evidence>
<dbReference type="InterPro" id="IPR000061">
    <property type="entry name" value="Surp"/>
</dbReference>
<name>W3VRW6_MOEAP</name>
<dbReference type="PANTHER" id="PTHR15316">
    <property type="entry name" value="SPLICEOSOME ASSOCIATED PROTEIN 114/SWAP SPLICING FACTOR-RELATED"/>
    <property type="match status" value="1"/>
</dbReference>
<dbReference type="GO" id="GO:0071004">
    <property type="term" value="C:U2-type prespliceosome"/>
    <property type="evidence" value="ECO:0007669"/>
    <property type="project" value="TreeGrafter"/>
</dbReference>
<dbReference type="GO" id="GO:0045292">
    <property type="term" value="P:mRNA cis splicing, via spliceosome"/>
    <property type="evidence" value="ECO:0007669"/>
    <property type="project" value="InterPro"/>
</dbReference>
<dbReference type="GO" id="GO:0003723">
    <property type="term" value="F:RNA binding"/>
    <property type="evidence" value="ECO:0007669"/>
    <property type="project" value="InterPro"/>
</dbReference>
<dbReference type="Pfam" id="PF01805">
    <property type="entry name" value="Surp"/>
    <property type="match status" value="2"/>
</dbReference>
<dbReference type="FunFam" id="1.10.10.790:FF:000002">
    <property type="entry name" value="Splicing factor 3A subunit 1"/>
    <property type="match status" value="1"/>
</dbReference>
<dbReference type="HOGENOM" id="CLU_013259_1_0_1"/>
<evidence type="ECO:0000256" key="1">
    <source>
        <dbReference type="ARBA" id="ARBA00004123"/>
    </source>
</evidence>
<evidence type="ECO:0000256" key="7">
    <source>
        <dbReference type="SAM" id="Coils"/>
    </source>
</evidence>
<evidence type="ECO:0008006" key="13">
    <source>
        <dbReference type="Google" id="ProtNLM"/>
    </source>
</evidence>
<feature type="coiled-coil region" evidence="7">
    <location>
        <begin position="562"/>
        <end position="589"/>
    </location>
</feature>
<dbReference type="InterPro" id="IPR045146">
    <property type="entry name" value="SF3A1"/>
</dbReference>
<dbReference type="InterPro" id="IPR022030">
    <property type="entry name" value="SF3A1_dom"/>
</dbReference>
<feature type="region of interest" description="Disordered" evidence="8">
    <location>
        <begin position="1"/>
        <end position="23"/>
    </location>
</feature>
<dbReference type="Proteomes" id="UP000019462">
    <property type="component" value="Unassembled WGS sequence"/>
</dbReference>
<dbReference type="SMART" id="SM00648">
    <property type="entry name" value="SWAP"/>
    <property type="match status" value="2"/>
</dbReference>
<dbReference type="AlphaFoldDB" id="W3VRW6"/>
<reference evidence="11 12" key="1">
    <citation type="journal article" date="2014" name="Genome Announc.">
        <title>Genome sequence of the basidiomycetous fungus Pseudozyma aphidis DSM70725, an efficient producer of biosurfactant mannosylerythritol lipids.</title>
        <authorList>
            <person name="Lorenz S."/>
            <person name="Guenther M."/>
            <person name="Grumaz C."/>
            <person name="Rupp S."/>
            <person name="Zibek S."/>
            <person name="Sohn K."/>
        </authorList>
    </citation>
    <scope>NUCLEOTIDE SEQUENCE [LARGE SCALE GENOMIC DNA]</scope>
    <source>
        <strain evidence="12">ATCC 32657 / CBS 517.83 / DSM 70725 / JCM 10318 / NBRC 10182 / NRRL Y-7954 / St-0401</strain>
    </source>
</reference>
<feature type="region of interest" description="Disordered" evidence="8">
    <location>
        <begin position="590"/>
        <end position="677"/>
    </location>
</feature>
<comment type="subcellular location">
    <subcellularLocation>
        <location evidence="1">Nucleus</location>
    </subcellularLocation>
</comment>
<dbReference type="PROSITE" id="PS50128">
    <property type="entry name" value="SURP"/>
    <property type="match status" value="2"/>
</dbReference>
<protein>
    <recommendedName>
        <fullName evidence="13">Splicing factor 3 subunit 1</fullName>
    </recommendedName>
</protein>
<keyword evidence="7" id="KW-0175">Coiled coil</keyword>
<feature type="domain" description="SURP motif" evidence="10">
    <location>
        <begin position="228"/>
        <end position="270"/>
    </location>
</feature>
<feature type="domain" description="Ubiquitin-like" evidence="9">
    <location>
        <begin position="693"/>
        <end position="768"/>
    </location>
</feature>
<feature type="domain" description="SURP motif" evidence="10">
    <location>
        <begin position="114"/>
        <end position="156"/>
    </location>
</feature>
<feature type="region of interest" description="Disordered" evidence="8">
    <location>
        <begin position="185"/>
        <end position="212"/>
    </location>
</feature>
<proteinExistence type="predicted"/>
<evidence type="ECO:0000259" key="10">
    <source>
        <dbReference type="PROSITE" id="PS50128"/>
    </source>
</evidence>
<keyword evidence="5" id="KW-0508">mRNA splicing</keyword>
<dbReference type="GO" id="GO:0071013">
    <property type="term" value="C:catalytic step 2 spliceosome"/>
    <property type="evidence" value="ECO:0007669"/>
    <property type="project" value="TreeGrafter"/>
</dbReference>
<dbReference type="FunFam" id="1.10.10.790:FF:000001">
    <property type="entry name" value="Splicing factor 3a, subunit 1"/>
    <property type="match status" value="1"/>
</dbReference>
<dbReference type="PANTHER" id="PTHR15316:SF1">
    <property type="entry name" value="SPLICING FACTOR 3A SUBUNIT 1"/>
    <property type="match status" value="1"/>
</dbReference>
<dbReference type="PROSITE" id="PS50053">
    <property type="entry name" value="UBIQUITIN_2"/>
    <property type="match status" value="1"/>
</dbReference>
<dbReference type="GO" id="GO:0000381">
    <property type="term" value="P:regulation of alternative mRNA splicing, via spliceosome"/>
    <property type="evidence" value="ECO:0007669"/>
    <property type="project" value="TreeGrafter"/>
</dbReference>
<evidence type="ECO:0000256" key="4">
    <source>
        <dbReference type="ARBA" id="ARBA00022737"/>
    </source>
</evidence>
<accession>W3VRW6</accession>
<organism evidence="11 12">
    <name type="scientific">Moesziomyces aphidis</name>
    <name type="common">Pseudozyma aphidis</name>
    <dbReference type="NCBI Taxonomy" id="84754"/>
    <lineage>
        <taxon>Eukaryota</taxon>
        <taxon>Fungi</taxon>
        <taxon>Dikarya</taxon>
        <taxon>Basidiomycota</taxon>
        <taxon>Ustilaginomycotina</taxon>
        <taxon>Ustilaginomycetes</taxon>
        <taxon>Ustilaginales</taxon>
        <taxon>Ustilaginaceae</taxon>
        <taxon>Moesziomyces</taxon>
    </lineage>
</organism>
<dbReference type="Pfam" id="PF12230">
    <property type="entry name" value="PRP21_like_P"/>
    <property type="match status" value="1"/>
</dbReference>
<dbReference type="EMBL" id="AWNI01000008">
    <property type="protein sequence ID" value="ETS63552.1"/>
    <property type="molecule type" value="Genomic_DNA"/>
</dbReference>
<dbReference type="OrthoDB" id="447637at2759"/>
<keyword evidence="6" id="KW-0539">Nucleus</keyword>
<sequence>MQPPPASAHNPLRHGKRTAAQRGPVRFIQKGAAGNAGPFELMSTSVLRIIHLLGTITFSLLDPRTPSAIMAPSLNLPAPAHGTDNTLASASAPSTSKFASTGGIIYPPPELRRTIDKAAELIAKKDPSFEANIKSAESNNPKFAFLKEDDAYHPYYASRRDAVRRGETLTPVAVDAADSTSQILRQSDVGPSGSTNAAAASSSQAPAEPEPFEFSADLPNITAVDLDVLKLTALFTARKGRSFATSLLARESKSYQFEFLRPSHSLFTYFNHLVEQYQNVISPSPALLDRVKLGAYGTTDPELISQQRAKPALGAGRGGARPALLEQVKARAEWEKHAHERRKKHDEDEEKQRQAFNEIDWQDFVVVGTVELTETDQHIDLPAPRSLREMESMTLAQKKMASMIMETTDTAADEDVEELVMPGRPSSSAQPSAPVVEEVQAGRGGTIKVRKDYVPRGLASRAKPSGSAAMTKCPVCGDEVVIDEMAEHVRFELLNPAYREQRQQLEAKKAQQASLQAGADPTYYLKQLASARTDEDEQARLHREAEERRLAKEKEKIIWDGHAKSRNAARELLAKNVGLENEMNRLSGRPQVVLPEYGPSIPGAQGAEADGADPTNDRPIQLADSAASLPARPSTHQDAGPVSAGVKRPAETELSPPPPPSAPQASASTLAKKSDGSLHPEKTWLEAHAHPTVTLRLALFDGREEAYEAALKSTIATLRDYVHQDVLGSAVAASKIKIKVNGKPATLKQTLAYWNLTNGDTVTADVAK</sequence>
<evidence type="ECO:0000313" key="11">
    <source>
        <dbReference type="EMBL" id="ETS63552.1"/>
    </source>
</evidence>
<dbReference type="InterPro" id="IPR000626">
    <property type="entry name" value="Ubiquitin-like_dom"/>
</dbReference>
<evidence type="ECO:0000259" key="9">
    <source>
        <dbReference type="PROSITE" id="PS50053"/>
    </source>
</evidence>
<dbReference type="SUPFAM" id="SSF109905">
    <property type="entry name" value="Surp module (SWAP domain)"/>
    <property type="match status" value="2"/>
</dbReference>
<evidence type="ECO:0000256" key="2">
    <source>
        <dbReference type="ARBA" id="ARBA00022664"/>
    </source>
</evidence>
<evidence type="ECO:0000313" key="12">
    <source>
        <dbReference type="Proteomes" id="UP000019462"/>
    </source>
</evidence>
<keyword evidence="12" id="KW-1185">Reference proteome</keyword>
<evidence type="ECO:0000256" key="3">
    <source>
        <dbReference type="ARBA" id="ARBA00022728"/>
    </source>
</evidence>
<feature type="compositionally biased region" description="Low complexity" evidence="8">
    <location>
        <begin position="197"/>
        <end position="212"/>
    </location>
</feature>
<keyword evidence="3" id="KW-0747">Spliceosome</keyword>
<dbReference type="Gene3D" id="1.10.10.790">
    <property type="entry name" value="Surp module"/>
    <property type="match status" value="2"/>
</dbReference>
<keyword evidence="4" id="KW-0677">Repeat</keyword>
<dbReference type="GO" id="GO:0005686">
    <property type="term" value="C:U2 snRNP"/>
    <property type="evidence" value="ECO:0007669"/>
    <property type="project" value="UniProtKB-ARBA"/>
</dbReference>
<keyword evidence="2" id="KW-0507">mRNA processing</keyword>
<dbReference type="InterPro" id="IPR035967">
    <property type="entry name" value="SWAP/Surp_sf"/>
</dbReference>
<evidence type="ECO:0000256" key="5">
    <source>
        <dbReference type="ARBA" id="ARBA00023187"/>
    </source>
</evidence>
<comment type="caution">
    <text evidence="11">The sequence shown here is derived from an EMBL/GenBank/DDBJ whole genome shotgun (WGS) entry which is preliminary data.</text>
</comment>
<gene>
    <name evidence="11" type="ORF">PaG_01849</name>
</gene>
<evidence type="ECO:0000256" key="8">
    <source>
        <dbReference type="SAM" id="MobiDB-lite"/>
    </source>
</evidence>